<dbReference type="RefSeq" id="WP_244873158.1">
    <property type="nucleotide sequence ID" value="NZ_BORQ01000007.1"/>
</dbReference>
<dbReference type="InterPro" id="IPR051393">
    <property type="entry name" value="ABC_transporter_permease"/>
</dbReference>
<name>A0A919XP19_9BACL</name>
<evidence type="ECO:0000256" key="5">
    <source>
        <dbReference type="ARBA" id="ARBA00022989"/>
    </source>
</evidence>
<keyword evidence="6" id="KW-0472">Membrane</keyword>
<organism evidence="8 9">
    <name type="scientific">Paenibacillus albilobatus</name>
    <dbReference type="NCBI Taxonomy" id="2716884"/>
    <lineage>
        <taxon>Bacteria</taxon>
        <taxon>Bacillati</taxon>
        <taxon>Bacillota</taxon>
        <taxon>Bacilli</taxon>
        <taxon>Bacillales</taxon>
        <taxon>Paenibacillaceae</taxon>
        <taxon>Paenibacillus</taxon>
    </lineage>
</organism>
<keyword evidence="4" id="KW-0812">Transmembrane</keyword>
<feature type="domain" description="ABC transmembrane type-1" evidence="7">
    <location>
        <begin position="20"/>
        <end position="73"/>
    </location>
</feature>
<evidence type="ECO:0000313" key="9">
    <source>
        <dbReference type="Proteomes" id="UP000679779"/>
    </source>
</evidence>
<dbReference type="PANTHER" id="PTHR30193:SF44">
    <property type="entry name" value="LACTOSE TRANSPORT SYSTEM PERMEASE PROTEIN LACF"/>
    <property type="match status" value="1"/>
</dbReference>
<dbReference type="GO" id="GO:0055085">
    <property type="term" value="P:transmembrane transport"/>
    <property type="evidence" value="ECO:0007669"/>
    <property type="project" value="InterPro"/>
</dbReference>
<comment type="caution">
    <text evidence="8">The sequence shown here is derived from an EMBL/GenBank/DDBJ whole genome shotgun (WGS) entry which is preliminary data.</text>
</comment>
<dbReference type="GO" id="GO:0005886">
    <property type="term" value="C:plasma membrane"/>
    <property type="evidence" value="ECO:0007669"/>
    <property type="project" value="UniProtKB-SubCell"/>
</dbReference>
<proteinExistence type="predicted"/>
<dbReference type="CDD" id="cd06261">
    <property type="entry name" value="TM_PBP2"/>
    <property type="match status" value="1"/>
</dbReference>
<dbReference type="Pfam" id="PF00528">
    <property type="entry name" value="BPD_transp_1"/>
    <property type="match status" value="1"/>
</dbReference>
<evidence type="ECO:0000256" key="4">
    <source>
        <dbReference type="ARBA" id="ARBA00022692"/>
    </source>
</evidence>
<dbReference type="EMBL" id="BORQ01000007">
    <property type="protein sequence ID" value="GIO33920.1"/>
    <property type="molecule type" value="Genomic_DNA"/>
</dbReference>
<gene>
    <name evidence="8" type="ORF">J2TS6_50610</name>
</gene>
<evidence type="ECO:0000256" key="6">
    <source>
        <dbReference type="ARBA" id="ARBA00023136"/>
    </source>
</evidence>
<evidence type="ECO:0000256" key="2">
    <source>
        <dbReference type="ARBA" id="ARBA00022448"/>
    </source>
</evidence>
<dbReference type="Gene3D" id="1.10.3720.10">
    <property type="entry name" value="MetI-like"/>
    <property type="match status" value="1"/>
</dbReference>
<sequence length="111" mass="12099">MRDMGWTPVDVLTNASVFRPMLIVTEIWKSTGYGAIIYLAALANINQELYEAAIDGAGRWRQMWNVTLPGVRDVFEVGNSAAFAVGKWWRAQVGRVEGGGGTERSGSSTSC</sequence>
<accession>A0A919XP19</accession>
<keyword evidence="2" id="KW-0813">Transport</keyword>
<evidence type="ECO:0000256" key="3">
    <source>
        <dbReference type="ARBA" id="ARBA00022475"/>
    </source>
</evidence>
<keyword evidence="9" id="KW-1185">Reference proteome</keyword>
<dbReference type="Proteomes" id="UP000679779">
    <property type="component" value="Unassembled WGS sequence"/>
</dbReference>
<evidence type="ECO:0000259" key="7">
    <source>
        <dbReference type="Pfam" id="PF00528"/>
    </source>
</evidence>
<keyword evidence="3" id="KW-1003">Cell membrane</keyword>
<dbReference type="AlphaFoldDB" id="A0A919XP19"/>
<evidence type="ECO:0000256" key="1">
    <source>
        <dbReference type="ARBA" id="ARBA00004651"/>
    </source>
</evidence>
<dbReference type="PANTHER" id="PTHR30193">
    <property type="entry name" value="ABC TRANSPORTER PERMEASE PROTEIN"/>
    <property type="match status" value="1"/>
</dbReference>
<comment type="subcellular location">
    <subcellularLocation>
        <location evidence="1">Cell membrane</location>
        <topology evidence="1">Multi-pass membrane protein</topology>
    </subcellularLocation>
</comment>
<evidence type="ECO:0000313" key="8">
    <source>
        <dbReference type="EMBL" id="GIO33920.1"/>
    </source>
</evidence>
<reference evidence="8" key="1">
    <citation type="submission" date="2021-03" db="EMBL/GenBank/DDBJ databases">
        <title>Antimicrobial resistance genes in bacteria isolated from Japanese honey, and their potential for conferring macrolide and lincosamide resistance in the American foulbrood pathogen Paenibacillus larvae.</title>
        <authorList>
            <person name="Okamoto M."/>
            <person name="Kumagai M."/>
            <person name="Kanamori H."/>
            <person name="Takamatsu D."/>
        </authorList>
    </citation>
    <scope>NUCLEOTIDE SEQUENCE</scope>
    <source>
        <strain evidence="8">J2TS6</strain>
    </source>
</reference>
<protein>
    <recommendedName>
        <fullName evidence="7">ABC transmembrane type-1 domain-containing protein</fullName>
    </recommendedName>
</protein>
<dbReference type="InterPro" id="IPR035906">
    <property type="entry name" value="MetI-like_sf"/>
</dbReference>
<keyword evidence="5" id="KW-1133">Transmembrane helix</keyword>
<dbReference type="SUPFAM" id="SSF161098">
    <property type="entry name" value="MetI-like"/>
    <property type="match status" value="1"/>
</dbReference>
<dbReference type="InterPro" id="IPR000515">
    <property type="entry name" value="MetI-like"/>
</dbReference>